<reference evidence="1 2" key="1">
    <citation type="submission" date="2013-06" db="EMBL/GenBank/DDBJ databases">
        <authorList>
            <person name="Weinstock G."/>
            <person name="Sodergren E."/>
            <person name="Lobos E.A."/>
            <person name="Fulton L."/>
            <person name="Fulton R."/>
            <person name="Courtney L."/>
            <person name="Fronick C."/>
            <person name="O'Laughlin M."/>
            <person name="Godfrey J."/>
            <person name="Wilson R.M."/>
            <person name="Miner T."/>
            <person name="Farmer C."/>
            <person name="Delehaunty K."/>
            <person name="Cordes M."/>
            <person name="Minx P."/>
            <person name="Tomlinson C."/>
            <person name="Chen J."/>
            <person name="Wollam A."/>
            <person name="Pepin K.H."/>
            <person name="Bhonagiri V."/>
            <person name="Zhang X."/>
            <person name="Warren W."/>
            <person name="Mitreva M."/>
            <person name="Mardis E.R."/>
            <person name="Wilson R.K."/>
        </authorList>
    </citation>
    <scope>NUCLEOTIDE SEQUENCE [LARGE SCALE GENOMIC DNA]</scope>
    <source>
        <strain evidence="1 2">F0510</strain>
    </source>
</reference>
<dbReference type="RefSeq" id="WP_021606035.1">
    <property type="nucleotide sequence ID" value="NZ_KE951641.1"/>
</dbReference>
<dbReference type="AlphaFoldDB" id="U1RNC6"/>
<dbReference type="EMBL" id="AWSD01000134">
    <property type="protein sequence ID" value="ERH19942.1"/>
    <property type="molecule type" value="Genomic_DNA"/>
</dbReference>
<evidence type="ECO:0000313" key="1">
    <source>
        <dbReference type="EMBL" id="ERH19942.1"/>
    </source>
</evidence>
<name>U1RNC6_9ACTO</name>
<evidence type="ECO:0008006" key="3">
    <source>
        <dbReference type="Google" id="ProtNLM"/>
    </source>
</evidence>
<gene>
    <name evidence="1" type="ORF">HMPREF1549_01352</name>
</gene>
<dbReference type="PATRIC" id="fig|1227262.3.peg.1102"/>
<organism evidence="1 2">
    <name type="scientific">Actinomyces johnsonii F0510</name>
    <dbReference type="NCBI Taxonomy" id="1227262"/>
    <lineage>
        <taxon>Bacteria</taxon>
        <taxon>Bacillati</taxon>
        <taxon>Actinomycetota</taxon>
        <taxon>Actinomycetes</taxon>
        <taxon>Actinomycetales</taxon>
        <taxon>Actinomycetaceae</taxon>
        <taxon>Actinomyces</taxon>
    </lineage>
</organism>
<dbReference type="OrthoDB" id="3634697at2"/>
<sequence>MTTPQPKPQRFVGLTGFAQRVGLAPGTISSYGRKGLLPPPDVIIAEGEGGRQIRGWTPAAIDYWATHRLGQGRRTDLRRPKNT</sequence>
<dbReference type="HOGENOM" id="CLU_177488_2_0_11"/>
<evidence type="ECO:0000313" key="2">
    <source>
        <dbReference type="Proteomes" id="UP000016498"/>
    </source>
</evidence>
<comment type="caution">
    <text evidence="1">The sequence shown here is derived from an EMBL/GenBank/DDBJ whole genome shotgun (WGS) entry which is preliminary data.</text>
</comment>
<dbReference type="Proteomes" id="UP000016498">
    <property type="component" value="Unassembled WGS sequence"/>
</dbReference>
<accession>U1RNC6</accession>
<protein>
    <recommendedName>
        <fullName evidence="3">Transcriptional regulator, AlpA family</fullName>
    </recommendedName>
</protein>
<proteinExistence type="predicted"/>